<evidence type="ECO:0000313" key="2">
    <source>
        <dbReference type="Proteomes" id="UP000531594"/>
    </source>
</evidence>
<proteinExistence type="predicted"/>
<dbReference type="Proteomes" id="UP000531594">
    <property type="component" value="Unassembled WGS sequence"/>
</dbReference>
<evidence type="ECO:0000313" key="1">
    <source>
        <dbReference type="EMBL" id="MBB6446515.1"/>
    </source>
</evidence>
<dbReference type="EMBL" id="JACHGK010000011">
    <property type="protein sequence ID" value="MBB6446515.1"/>
    <property type="molecule type" value="Genomic_DNA"/>
</dbReference>
<reference evidence="1 2" key="1">
    <citation type="submission" date="2020-08" db="EMBL/GenBank/DDBJ databases">
        <title>Genomic Encyclopedia of Type Strains, Phase IV (KMG-IV): sequencing the most valuable type-strain genomes for metagenomic binning, comparative biology and taxonomic classification.</title>
        <authorList>
            <person name="Goeker M."/>
        </authorList>
    </citation>
    <scope>NUCLEOTIDE SEQUENCE [LARGE SCALE GENOMIC DNA]</scope>
    <source>
        <strain evidence="1 2">DSM 5391</strain>
    </source>
</reference>
<gene>
    <name evidence="1" type="ORF">HNR53_003174</name>
</gene>
<name>A0A7X0LWC5_9BACI</name>
<accession>A0A7X0LWC5</accession>
<organism evidence="1 2">
    <name type="scientific">Bacillus benzoevorans</name>
    <dbReference type="NCBI Taxonomy" id="1456"/>
    <lineage>
        <taxon>Bacteria</taxon>
        <taxon>Bacillati</taxon>
        <taxon>Bacillota</taxon>
        <taxon>Bacilli</taxon>
        <taxon>Bacillales</taxon>
        <taxon>Bacillaceae</taxon>
        <taxon>Bacillus</taxon>
    </lineage>
</organism>
<keyword evidence="2" id="KW-1185">Reference proteome</keyword>
<comment type="caution">
    <text evidence="1">The sequence shown here is derived from an EMBL/GenBank/DDBJ whole genome shotgun (WGS) entry which is preliminary data.</text>
</comment>
<sequence length="93" mass="10832">MNQMSEQDELLKQILLEVQSMKVNMATKGDIEVINYKLDKLTENVEKQHIANINSDNILLNEIRSIREGVVYVNRKIADTELELNMMKQNVKQ</sequence>
<dbReference type="AlphaFoldDB" id="A0A7X0LWC5"/>
<protein>
    <submittedName>
        <fullName evidence="1">Uncharacterized protein</fullName>
    </submittedName>
</protein>